<feature type="compositionally biased region" description="Polar residues" evidence="1">
    <location>
        <begin position="38"/>
        <end position="50"/>
    </location>
</feature>
<dbReference type="Ensembl" id="ENSLLET00000034942.1">
    <property type="protein sequence ID" value="ENSLLEP00000033664.1"/>
    <property type="gene ID" value="ENSLLEG00000021288.1"/>
</dbReference>
<reference evidence="2" key="1">
    <citation type="submission" date="2025-08" db="UniProtKB">
        <authorList>
            <consortium name="Ensembl"/>
        </authorList>
    </citation>
    <scope>IDENTIFICATION</scope>
</reference>
<reference evidence="2" key="2">
    <citation type="submission" date="2025-09" db="UniProtKB">
        <authorList>
            <consortium name="Ensembl"/>
        </authorList>
    </citation>
    <scope>IDENTIFICATION</scope>
</reference>
<name>A0A8C5QA64_9ANUR</name>
<protein>
    <submittedName>
        <fullName evidence="2">Uncharacterized protein</fullName>
    </submittedName>
</protein>
<dbReference type="AlphaFoldDB" id="A0A8C5QA64"/>
<dbReference type="Proteomes" id="UP000694569">
    <property type="component" value="Unplaced"/>
</dbReference>
<dbReference type="OrthoDB" id="9938362at2759"/>
<feature type="compositionally biased region" description="Polar residues" evidence="1">
    <location>
        <begin position="59"/>
        <end position="72"/>
    </location>
</feature>
<feature type="compositionally biased region" description="Low complexity" evidence="1">
    <location>
        <begin position="117"/>
        <end position="143"/>
    </location>
</feature>
<feature type="region of interest" description="Disordered" evidence="1">
    <location>
        <begin position="112"/>
        <end position="159"/>
    </location>
</feature>
<evidence type="ECO:0000313" key="3">
    <source>
        <dbReference type="Proteomes" id="UP000694569"/>
    </source>
</evidence>
<accession>A0A8C5QA64</accession>
<proteinExistence type="predicted"/>
<sequence length="179" mass="19737">MREHGHYRGDILHKTFFPYPVMLQRAKYSRFRNDSLASTEEGTQSVSLNSKPCAETHAPGTSSLPVENVSPVSQDTSTTICTLIPKKYHFKLSSPTSLLGFKHFTLGMKDASRAKPTESPASPSSTTSAEITSSSHLNSSTPSRPNADVDVKNSNNIKKRTFLQSMRSLDFGTRTQVTR</sequence>
<keyword evidence="3" id="KW-1185">Reference proteome</keyword>
<evidence type="ECO:0000256" key="1">
    <source>
        <dbReference type="SAM" id="MobiDB-lite"/>
    </source>
</evidence>
<evidence type="ECO:0000313" key="2">
    <source>
        <dbReference type="Ensembl" id="ENSLLEP00000033664.1"/>
    </source>
</evidence>
<feature type="region of interest" description="Disordered" evidence="1">
    <location>
        <begin position="38"/>
        <end position="72"/>
    </location>
</feature>
<organism evidence="2 3">
    <name type="scientific">Leptobrachium leishanense</name>
    <name type="common">Leishan spiny toad</name>
    <dbReference type="NCBI Taxonomy" id="445787"/>
    <lineage>
        <taxon>Eukaryota</taxon>
        <taxon>Metazoa</taxon>
        <taxon>Chordata</taxon>
        <taxon>Craniata</taxon>
        <taxon>Vertebrata</taxon>
        <taxon>Euteleostomi</taxon>
        <taxon>Amphibia</taxon>
        <taxon>Batrachia</taxon>
        <taxon>Anura</taxon>
        <taxon>Pelobatoidea</taxon>
        <taxon>Megophryidae</taxon>
        <taxon>Leptobrachium</taxon>
    </lineage>
</organism>